<comment type="function">
    <text evidence="12">Pectinolytic enzyme involved in the degradation of xylogalacturonan (xga), a galacturonan backbone heavily substituted with xylose, and which is one important component of the hairy regions of pectin. Activity requires a galacturonic acid backbone substituted with xylose.</text>
</comment>
<evidence type="ECO:0000256" key="14">
    <source>
        <dbReference type="RuleBase" id="RU361169"/>
    </source>
</evidence>
<dbReference type="SMART" id="SM00710">
    <property type="entry name" value="PbH1"/>
    <property type="match status" value="4"/>
</dbReference>
<evidence type="ECO:0000313" key="17">
    <source>
        <dbReference type="Proteomes" id="UP001218218"/>
    </source>
</evidence>
<dbReference type="InterPro" id="IPR006626">
    <property type="entry name" value="PbH1"/>
</dbReference>
<protein>
    <submittedName>
        <fullName evidence="16">Glycoside hydrolase family 28 protein</fullName>
    </submittedName>
</protein>
<reference evidence="16" key="1">
    <citation type="submission" date="2023-03" db="EMBL/GenBank/DDBJ databases">
        <title>Massive genome expansion in bonnet fungi (Mycena s.s.) driven by repeated elements and novel gene families across ecological guilds.</title>
        <authorList>
            <consortium name="Lawrence Berkeley National Laboratory"/>
            <person name="Harder C.B."/>
            <person name="Miyauchi S."/>
            <person name="Viragh M."/>
            <person name="Kuo A."/>
            <person name="Thoen E."/>
            <person name="Andreopoulos B."/>
            <person name="Lu D."/>
            <person name="Skrede I."/>
            <person name="Drula E."/>
            <person name="Henrissat B."/>
            <person name="Morin E."/>
            <person name="Kohler A."/>
            <person name="Barry K."/>
            <person name="LaButti K."/>
            <person name="Morin E."/>
            <person name="Salamov A."/>
            <person name="Lipzen A."/>
            <person name="Mereny Z."/>
            <person name="Hegedus B."/>
            <person name="Baldrian P."/>
            <person name="Stursova M."/>
            <person name="Weitz H."/>
            <person name="Taylor A."/>
            <person name="Grigoriev I.V."/>
            <person name="Nagy L.G."/>
            <person name="Martin F."/>
            <person name="Kauserud H."/>
        </authorList>
    </citation>
    <scope>NUCLEOTIDE SEQUENCE</scope>
    <source>
        <strain evidence="16">CBHHK002</strain>
    </source>
</reference>
<keyword evidence="8" id="KW-0119">Carbohydrate metabolism</keyword>
<feature type="signal peptide" evidence="15">
    <location>
        <begin position="1"/>
        <end position="23"/>
    </location>
</feature>
<dbReference type="GO" id="GO:0045490">
    <property type="term" value="P:pectin catabolic process"/>
    <property type="evidence" value="ECO:0007669"/>
    <property type="project" value="UniProtKB-ARBA"/>
</dbReference>
<dbReference type="PANTHER" id="PTHR31736:SF9">
    <property type="entry name" value="ENDO-XYLOGALACTURONAN HYDROLASE A-RELATED"/>
    <property type="match status" value="1"/>
</dbReference>
<evidence type="ECO:0000256" key="8">
    <source>
        <dbReference type="ARBA" id="ARBA00023277"/>
    </source>
</evidence>
<name>A0AAD7AST6_9AGAR</name>
<dbReference type="AlphaFoldDB" id="A0AAD7AST6"/>
<gene>
    <name evidence="16" type="ORF">DFH08DRAFT_765094</name>
</gene>
<evidence type="ECO:0000313" key="16">
    <source>
        <dbReference type="EMBL" id="KAJ7367328.1"/>
    </source>
</evidence>
<dbReference type="GO" id="GO:0004650">
    <property type="term" value="F:polygalacturonase activity"/>
    <property type="evidence" value="ECO:0007669"/>
    <property type="project" value="InterPro"/>
</dbReference>
<evidence type="ECO:0000256" key="5">
    <source>
        <dbReference type="ARBA" id="ARBA00022737"/>
    </source>
</evidence>
<dbReference type="InterPro" id="IPR011050">
    <property type="entry name" value="Pectin_lyase_fold/virulence"/>
</dbReference>
<evidence type="ECO:0000256" key="10">
    <source>
        <dbReference type="ARBA" id="ARBA00023316"/>
    </source>
</evidence>
<feature type="chain" id="PRO_5042286248" evidence="15">
    <location>
        <begin position="24"/>
        <end position="410"/>
    </location>
</feature>
<keyword evidence="5" id="KW-0677">Repeat</keyword>
<dbReference type="InterPro" id="IPR000743">
    <property type="entry name" value="Glyco_hydro_28"/>
</dbReference>
<evidence type="ECO:0000256" key="3">
    <source>
        <dbReference type="ARBA" id="ARBA00022525"/>
    </source>
</evidence>
<keyword evidence="9 14" id="KW-0326">Glycosidase</keyword>
<evidence type="ECO:0000256" key="1">
    <source>
        <dbReference type="ARBA" id="ARBA00004613"/>
    </source>
</evidence>
<evidence type="ECO:0000256" key="7">
    <source>
        <dbReference type="ARBA" id="ARBA00023180"/>
    </source>
</evidence>
<feature type="active site" evidence="13">
    <location>
        <position position="254"/>
    </location>
</feature>
<keyword evidence="11" id="KW-0624">Polysaccharide degradation</keyword>
<keyword evidence="7" id="KW-0325">Glycoprotein</keyword>
<comment type="similarity">
    <text evidence="2 14">Belongs to the glycosyl hydrolase 28 family.</text>
</comment>
<keyword evidence="3" id="KW-0964">Secreted</keyword>
<evidence type="ECO:0000256" key="13">
    <source>
        <dbReference type="PROSITE-ProRule" id="PRU10052"/>
    </source>
</evidence>
<evidence type="ECO:0000256" key="15">
    <source>
        <dbReference type="SAM" id="SignalP"/>
    </source>
</evidence>
<evidence type="ECO:0000256" key="2">
    <source>
        <dbReference type="ARBA" id="ARBA00008834"/>
    </source>
</evidence>
<dbReference type="Gene3D" id="2.160.20.10">
    <property type="entry name" value="Single-stranded right-handed beta-helix, Pectin lyase-like"/>
    <property type="match status" value="1"/>
</dbReference>
<dbReference type="PROSITE" id="PS00502">
    <property type="entry name" value="POLYGALACTURONASE"/>
    <property type="match status" value="1"/>
</dbReference>
<dbReference type="GO" id="GO:0071555">
    <property type="term" value="P:cell wall organization"/>
    <property type="evidence" value="ECO:0007669"/>
    <property type="project" value="UniProtKB-KW"/>
</dbReference>
<accession>A0AAD7AST6</accession>
<evidence type="ECO:0000256" key="12">
    <source>
        <dbReference type="ARBA" id="ARBA00037278"/>
    </source>
</evidence>
<evidence type="ECO:0000256" key="6">
    <source>
        <dbReference type="ARBA" id="ARBA00022801"/>
    </source>
</evidence>
<proteinExistence type="inferred from homology"/>
<keyword evidence="17" id="KW-1185">Reference proteome</keyword>
<dbReference type="Proteomes" id="UP001218218">
    <property type="component" value="Unassembled WGS sequence"/>
</dbReference>
<keyword evidence="10" id="KW-0961">Cell wall biogenesis/degradation</keyword>
<dbReference type="SUPFAM" id="SSF51126">
    <property type="entry name" value="Pectin lyase-like"/>
    <property type="match status" value="1"/>
</dbReference>
<sequence length="410" mass="41720">MIRPNCFFNAIAIGFALFSVVRAVPTEVSVAKRATCTPALAGNAGVDDVPAIEAAFQSCGNGGIIVIPAGKTYAIRSTLSFAGCVNCDFQVEGTLKMSEDLTFWNGKSSMISISGIKGAKMHSVTGTGLVDGNGVPYWIEFAADSSYRRPTFFVIDGASSGITVSNLNFKNPAAGFHSAKGGSTNIVYDSLTLTAVSTATATAKNTDGIDVGASTFVTIRNATITNQANYDDCIALKPGANFTTATGITCSGSHGLSVGSLGSGAGSRDTVTNAVLGPALMINSAKAVGIKLWEGGSAHGIATVSNVTWTGITVQNCDYAIQIQSCYEVANTSSCISNTDSLTGVVFTGFTGTTSTKFSPVVANLNCAPGATCDVVVKNFSVKPPSGTAQVQCSNIDDALGLTCSGAASG</sequence>
<dbReference type="Pfam" id="PF00295">
    <property type="entry name" value="Glyco_hydro_28"/>
    <property type="match status" value="1"/>
</dbReference>
<dbReference type="InterPro" id="IPR012334">
    <property type="entry name" value="Pectin_lyas_fold"/>
</dbReference>
<organism evidence="16 17">
    <name type="scientific">Mycena albidolilacea</name>
    <dbReference type="NCBI Taxonomy" id="1033008"/>
    <lineage>
        <taxon>Eukaryota</taxon>
        <taxon>Fungi</taxon>
        <taxon>Dikarya</taxon>
        <taxon>Basidiomycota</taxon>
        <taxon>Agaricomycotina</taxon>
        <taxon>Agaricomycetes</taxon>
        <taxon>Agaricomycetidae</taxon>
        <taxon>Agaricales</taxon>
        <taxon>Marasmiineae</taxon>
        <taxon>Mycenaceae</taxon>
        <taxon>Mycena</taxon>
    </lineage>
</organism>
<evidence type="ECO:0000256" key="9">
    <source>
        <dbReference type="ARBA" id="ARBA00023295"/>
    </source>
</evidence>
<evidence type="ECO:0000256" key="11">
    <source>
        <dbReference type="ARBA" id="ARBA00023326"/>
    </source>
</evidence>
<dbReference type="EMBL" id="JARIHO010000002">
    <property type="protein sequence ID" value="KAJ7367328.1"/>
    <property type="molecule type" value="Genomic_DNA"/>
</dbReference>
<dbReference type="PANTHER" id="PTHR31736">
    <property type="match status" value="1"/>
</dbReference>
<dbReference type="GO" id="GO:0005576">
    <property type="term" value="C:extracellular region"/>
    <property type="evidence" value="ECO:0007669"/>
    <property type="project" value="UniProtKB-SubCell"/>
</dbReference>
<keyword evidence="6 14" id="KW-0378">Hydrolase</keyword>
<keyword evidence="4 15" id="KW-0732">Signal</keyword>
<comment type="caution">
    <text evidence="16">The sequence shown here is derived from an EMBL/GenBank/DDBJ whole genome shotgun (WGS) entry which is preliminary data.</text>
</comment>
<comment type="subcellular location">
    <subcellularLocation>
        <location evidence="1">Secreted</location>
    </subcellularLocation>
</comment>
<evidence type="ECO:0000256" key="4">
    <source>
        <dbReference type="ARBA" id="ARBA00022729"/>
    </source>
</evidence>